<evidence type="ECO:0000256" key="1">
    <source>
        <dbReference type="SAM" id="MobiDB-lite"/>
    </source>
</evidence>
<name>A0A1H8UH46_9EURY</name>
<sequence>MASTCAHPASNGPCQREVGDGVEFCFMHLGSGPPPGHGAPPGDNHAVSNAGGGAPKGNINAMTHGAFSD</sequence>
<reference evidence="3" key="1">
    <citation type="submission" date="2016-10" db="EMBL/GenBank/DDBJ databases">
        <authorList>
            <person name="Varghese N."/>
            <person name="Submissions S."/>
        </authorList>
    </citation>
    <scope>NUCLEOTIDE SEQUENCE [LARGE SCALE GENOMIC DNA]</scope>
    <source>
        <strain evidence="3">CGMCC 1.10121</strain>
    </source>
</reference>
<dbReference type="EMBL" id="FODV01000011">
    <property type="protein sequence ID" value="SEP02501.1"/>
    <property type="molecule type" value="Genomic_DNA"/>
</dbReference>
<dbReference type="AlphaFoldDB" id="A0A1H8UH46"/>
<keyword evidence="3" id="KW-1185">Reference proteome</keyword>
<dbReference type="Proteomes" id="UP000199126">
    <property type="component" value="Unassembled WGS sequence"/>
</dbReference>
<protein>
    <submittedName>
        <fullName evidence="2">Uncharacterized protein</fullName>
    </submittedName>
</protein>
<accession>A0A1H8UH46</accession>
<evidence type="ECO:0000313" key="2">
    <source>
        <dbReference type="EMBL" id="SEP02501.1"/>
    </source>
</evidence>
<evidence type="ECO:0000313" key="3">
    <source>
        <dbReference type="Proteomes" id="UP000199126"/>
    </source>
</evidence>
<organism evidence="2 3">
    <name type="scientific">Halogranum amylolyticum</name>
    <dbReference type="NCBI Taxonomy" id="660520"/>
    <lineage>
        <taxon>Archaea</taxon>
        <taxon>Methanobacteriati</taxon>
        <taxon>Methanobacteriota</taxon>
        <taxon>Stenosarchaea group</taxon>
        <taxon>Halobacteria</taxon>
        <taxon>Halobacteriales</taxon>
        <taxon>Haloferacaceae</taxon>
    </lineage>
</organism>
<feature type="region of interest" description="Disordered" evidence="1">
    <location>
        <begin position="31"/>
        <end position="69"/>
    </location>
</feature>
<gene>
    <name evidence="2" type="ORF">SAMN04487948_11123</name>
</gene>
<proteinExistence type="predicted"/>